<dbReference type="Proteomes" id="UP000077521">
    <property type="component" value="Unassembled WGS sequence"/>
</dbReference>
<gene>
    <name evidence="3" type="ORF">A4X13_0g551</name>
</gene>
<organism evidence="3 4">
    <name type="scientific">Tilletia indica</name>
    <dbReference type="NCBI Taxonomy" id="43049"/>
    <lineage>
        <taxon>Eukaryota</taxon>
        <taxon>Fungi</taxon>
        <taxon>Dikarya</taxon>
        <taxon>Basidiomycota</taxon>
        <taxon>Ustilaginomycotina</taxon>
        <taxon>Exobasidiomycetes</taxon>
        <taxon>Tilletiales</taxon>
        <taxon>Tilletiaceae</taxon>
        <taxon>Tilletia</taxon>
    </lineage>
</organism>
<feature type="compositionally biased region" description="Polar residues" evidence="1">
    <location>
        <begin position="127"/>
        <end position="136"/>
    </location>
</feature>
<dbReference type="Pfam" id="PF16860">
    <property type="entry name" value="CX9C"/>
    <property type="match status" value="1"/>
</dbReference>
<feature type="domain" description="IMS import disulfide relay-system CHCH-CHCH-like Cx9C" evidence="2">
    <location>
        <begin position="5"/>
        <end position="49"/>
    </location>
</feature>
<name>A0A177TMN8_9BASI</name>
<protein>
    <recommendedName>
        <fullName evidence="2">IMS import disulfide relay-system CHCH-CHCH-like Cx9C domain-containing protein</fullName>
    </recommendedName>
</protein>
<evidence type="ECO:0000313" key="3">
    <source>
        <dbReference type="EMBL" id="KAE8260093.1"/>
    </source>
</evidence>
<dbReference type="PANTHER" id="PTHR47106:SF1">
    <property type="entry name" value="COILED-COIL-HELIX-COILED-COIL-HELIX DOMAIN-CONTAINING PROTEIN 5"/>
    <property type="match status" value="1"/>
</dbReference>
<evidence type="ECO:0000259" key="2">
    <source>
        <dbReference type="Pfam" id="PF16860"/>
    </source>
</evidence>
<sequence>MEDSLEAVSRHCSEQLMNYQRCLISNPANSSSSSACDEPKKALTDCAATAAPALARLRELCAPKIRAYDACLAAHGHLDDQAFTEKCGPRLLDLHRCTQTVRSEMEHGGATGQQRGAEAFLGAHGANPTSSDPSRR</sequence>
<feature type="region of interest" description="Disordered" evidence="1">
    <location>
        <begin position="104"/>
        <end position="136"/>
    </location>
</feature>
<dbReference type="GO" id="GO:0005758">
    <property type="term" value="C:mitochondrial intermembrane space"/>
    <property type="evidence" value="ECO:0007669"/>
    <property type="project" value="TreeGrafter"/>
</dbReference>
<dbReference type="EMBL" id="LWDF02000018">
    <property type="protein sequence ID" value="KAE8260093.1"/>
    <property type="molecule type" value="Genomic_DNA"/>
</dbReference>
<evidence type="ECO:0000256" key="1">
    <source>
        <dbReference type="SAM" id="MobiDB-lite"/>
    </source>
</evidence>
<evidence type="ECO:0000313" key="4">
    <source>
        <dbReference type="Proteomes" id="UP000077521"/>
    </source>
</evidence>
<reference evidence="3" key="1">
    <citation type="submission" date="2016-04" db="EMBL/GenBank/DDBJ databases">
        <authorList>
            <person name="Nguyen H.D."/>
            <person name="Samba Siva P."/>
            <person name="Cullis J."/>
            <person name="Levesque C.A."/>
            <person name="Hambleton S."/>
        </authorList>
    </citation>
    <scope>NUCLEOTIDE SEQUENCE</scope>
    <source>
        <strain evidence="3">DAOMC 236416</strain>
    </source>
</reference>
<comment type="caution">
    <text evidence="3">The sequence shown here is derived from an EMBL/GenBank/DDBJ whole genome shotgun (WGS) entry which is preliminary data.</text>
</comment>
<dbReference type="PANTHER" id="PTHR47106">
    <property type="entry name" value="COILED-COIL-HELIX-COILED-COIL-HELIX DOMAIN-CONTAINING PROTEIN 5"/>
    <property type="match status" value="1"/>
</dbReference>
<dbReference type="OrthoDB" id="2581252at2759"/>
<dbReference type="InterPro" id="IPR031731">
    <property type="entry name" value="CX9C"/>
</dbReference>
<dbReference type="AlphaFoldDB" id="A0A177TMN8"/>
<dbReference type="GO" id="GO:0045333">
    <property type="term" value="P:cellular respiration"/>
    <property type="evidence" value="ECO:0007669"/>
    <property type="project" value="TreeGrafter"/>
</dbReference>
<accession>A0A177TMN8</accession>
<proteinExistence type="predicted"/>
<keyword evidence="4" id="KW-1185">Reference proteome</keyword>
<dbReference type="Gene3D" id="1.10.287.2900">
    <property type="match status" value="2"/>
</dbReference>
<dbReference type="InterPro" id="IPR052848">
    <property type="entry name" value="CHCH_domain-containing_protein"/>
</dbReference>
<reference evidence="3" key="2">
    <citation type="journal article" date="2019" name="IMA Fungus">
        <title>Genome sequencing and comparison of five Tilletia species to identify candidate genes for the detection of regulated species infecting wheat.</title>
        <authorList>
            <person name="Nguyen H.D.T."/>
            <person name="Sultana T."/>
            <person name="Kesanakurti P."/>
            <person name="Hambleton S."/>
        </authorList>
    </citation>
    <scope>NUCLEOTIDE SEQUENCE</scope>
    <source>
        <strain evidence="3">DAOMC 236416</strain>
    </source>
</reference>